<dbReference type="GO" id="GO:0016787">
    <property type="term" value="F:hydrolase activity"/>
    <property type="evidence" value="ECO:0007669"/>
    <property type="project" value="UniProtKB-KW"/>
</dbReference>
<reference evidence="3 4" key="1">
    <citation type="submission" date="2021-10" db="EMBL/GenBank/DDBJ databases">
        <authorList>
            <person name="Chen M."/>
        </authorList>
    </citation>
    <scope>NUCLEOTIDE SEQUENCE [LARGE SCALE GENOMIC DNA]</scope>
    <source>
        <strain evidence="3 4">H3-26</strain>
    </source>
</reference>
<dbReference type="InterPro" id="IPR050966">
    <property type="entry name" value="Glutamyl_endopeptidase"/>
</dbReference>
<dbReference type="EC" id="3.4.21.-" evidence="3"/>
<gene>
    <name evidence="3" type="ORF">LG219_11515</name>
</gene>
<dbReference type="InterPro" id="IPR043504">
    <property type="entry name" value="Peptidase_S1_PA_chymotrypsin"/>
</dbReference>
<dbReference type="InterPro" id="IPR018114">
    <property type="entry name" value="TRYPSIN_HIS"/>
</dbReference>
<dbReference type="Pfam" id="PF00089">
    <property type="entry name" value="Trypsin"/>
    <property type="match status" value="1"/>
</dbReference>
<keyword evidence="3" id="KW-0378">Hydrolase</keyword>
<dbReference type="InterPro" id="IPR009003">
    <property type="entry name" value="Peptidase_S1_PA"/>
</dbReference>
<dbReference type="Gene3D" id="2.40.10.10">
    <property type="entry name" value="Trypsin-like serine proteases"/>
    <property type="match status" value="2"/>
</dbReference>
<dbReference type="InterPro" id="IPR001254">
    <property type="entry name" value="Trypsin_dom"/>
</dbReference>
<evidence type="ECO:0000259" key="2">
    <source>
        <dbReference type="PROSITE" id="PS50240"/>
    </source>
</evidence>
<dbReference type="PANTHER" id="PTHR15462">
    <property type="entry name" value="SERINE PROTEASE"/>
    <property type="match status" value="1"/>
</dbReference>
<feature type="domain" description="Peptidase S1" evidence="2">
    <location>
        <begin position="68"/>
        <end position="297"/>
    </location>
</feature>
<dbReference type="PANTHER" id="PTHR15462:SF8">
    <property type="entry name" value="SERINE PROTEASE"/>
    <property type="match status" value="1"/>
</dbReference>
<dbReference type="RefSeq" id="WP_226764631.1">
    <property type="nucleotide sequence ID" value="NZ_JAJAWG010000007.1"/>
</dbReference>
<dbReference type="Proteomes" id="UP001198034">
    <property type="component" value="Unassembled WGS sequence"/>
</dbReference>
<dbReference type="PROSITE" id="PS50240">
    <property type="entry name" value="TRYPSIN_DOM"/>
    <property type="match status" value="1"/>
</dbReference>
<dbReference type="PROSITE" id="PS51257">
    <property type="entry name" value="PROKAR_LIPOPROTEIN"/>
    <property type="match status" value="1"/>
</dbReference>
<organism evidence="3 4">
    <name type="scientific">Deefgea salmonis</name>
    <dbReference type="NCBI Taxonomy" id="2875502"/>
    <lineage>
        <taxon>Bacteria</taxon>
        <taxon>Pseudomonadati</taxon>
        <taxon>Pseudomonadota</taxon>
        <taxon>Betaproteobacteria</taxon>
        <taxon>Neisseriales</taxon>
        <taxon>Chitinibacteraceae</taxon>
        <taxon>Deefgea</taxon>
    </lineage>
</organism>
<dbReference type="EMBL" id="JAJAWG010000007">
    <property type="protein sequence ID" value="MCB5196897.1"/>
    <property type="molecule type" value="Genomic_DNA"/>
</dbReference>
<evidence type="ECO:0000313" key="3">
    <source>
        <dbReference type="EMBL" id="MCB5196897.1"/>
    </source>
</evidence>
<accession>A0ABS8BMR1</accession>
<sequence length="297" mass="32421">MKIEEKIAVALGLTVSACTLIGALALAFNPPRLNTTKPMASMPPASFVRAASMPDKQNPELSRQQQILFFGTDDRLVIPAPYPAPFAAIGQLTTKNDYNCTATLVAPDLAVTAAHCFMMEARKPDAGLWFKAGFHQGEYQAKYQVLDQVFHPAFKRGLQYKGNDVYILPQAAEHDIAWLKLKLVEGVAPAPMPLFKGERAALELAFKTANMQLNQGGFAEDHDQLLTAHLGCSLSKFRQNNTLFHRCDTLSGDSGSPIWLTTDNGPLLIGVQSSAPDWFNRQKADNVGVTVLQLPAL</sequence>
<evidence type="ECO:0000313" key="4">
    <source>
        <dbReference type="Proteomes" id="UP001198034"/>
    </source>
</evidence>
<dbReference type="PROSITE" id="PS00134">
    <property type="entry name" value="TRYPSIN_HIS"/>
    <property type="match status" value="1"/>
</dbReference>
<keyword evidence="4" id="KW-1185">Reference proteome</keyword>
<keyword evidence="1" id="KW-0732">Signal</keyword>
<comment type="caution">
    <text evidence="3">The sequence shown here is derived from an EMBL/GenBank/DDBJ whole genome shotgun (WGS) entry which is preliminary data.</text>
</comment>
<dbReference type="SUPFAM" id="SSF50494">
    <property type="entry name" value="Trypsin-like serine proteases"/>
    <property type="match status" value="1"/>
</dbReference>
<name>A0ABS8BMR1_9NEIS</name>
<proteinExistence type="predicted"/>
<protein>
    <submittedName>
        <fullName evidence="3">Trypsin-like serine protease</fullName>
        <ecNumber evidence="3">3.4.21.-</ecNumber>
    </submittedName>
</protein>
<evidence type="ECO:0000256" key="1">
    <source>
        <dbReference type="ARBA" id="ARBA00022729"/>
    </source>
</evidence>